<protein>
    <submittedName>
        <fullName evidence="1">Uncharacterized protein</fullName>
    </submittedName>
</protein>
<gene>
    <name evidence="1" type="ORF">IRL76_12240</name>
</gene>
<keyword evidence="2" id="KW-1185">Reference proteome</keyword>
<accession>A0A7S8F3R9</accession>
<evidence type="ECO:0000313" key="1">
    <source>
        <dbReference type="EMBL" id="QPC98601.1"/>
    </source>
</evidence>
<evidence type="ECO:0000313" key="2">
    <source>
        <dbReference type="Proteomes" id="UP000594459"/>
    </source>
</evidence>
<reference evidence="1 2" key="1">
    <citation type="submission" date="2020-11" db="EMBL/GenBank/DDBJ databases">
        <title>The genome sequence of Erythrobacter sp. 6D36.</title>
        <authorList>
            <person name="Liu Y."/>
        </authorList>
    </citation>
    <scope>NUCLEOTIDE SEQUENCE [LARGE SCALE GENOMIC DNA]</scope>
    <source>
        <strain evidence="1 2">6D36</strain>
    </source>
</reference>
<proteinExistence type="predicted"/>
<dbReference type="RefSeq" id="WP_200981606.1">
    <property type="nucleotide sequence ID" value="NZ_CP064654.1"/>
</dbReference>
<dbReference type="EMBL" id="CP064654">
    <property type="protein sequence ID" value="QPC98601.1"/>
    <property type="molecule type" value="Genomic_DNA"/>
</dbReference>
<name>A0A7S8F3R9_9SPHN</name>
<dbReference type="KEGG" id="qso:IRL76_12240"/>
<dbReference type="Proteomes" id="UP000594459">
    <property type="component" value="Chromosome"/>
</dbReference>
<dbReference type="AlphaFoldDB" id="A0A7S8F3R9"/>
<organism evidence="1 2">
    <name type="scientific">Qipengyuania soli</name>
    <dbReference type="NCBI Taxonomy" id="2782568"/>
    <lineage>
        <taxon>Bacteria</taxon>
        <taxon>Pseudomonadati</taxon>
        <taxon>Pseudomonadota</taxon>
        <taxon>Alphaproteobacteria</taxon>
        <taxon>Sphingomonadales</taxon>
        <taxon>Erythrobacteraceae</taxon>
        <taxon>Qipengyuania</taxon>
    </lineage>
</organism>
<sequence length="73" mass="7908">MGYVKLAIQGESHLGIVNTDQITYITQGIYGASIHFSSGEYLVCDGDLDEVAEKLFGTAERVSEYVLAKPPTP</sequence>